<dbReference type="EMBL" id="JARYGX010000021">
    <property type="protein sequence ID" value="MDH7453530.1"/>
    <property type="molecule type" value="Genomic_DNA"/>
</dbReference>
<organism evidence="4 5">
    <name type="scientific">Luteimonas composti</name>
    <dbReference type="NCBI Taxonomy" id="398257"/>
    <lineage>
        <taxon>Bacteria</taxon>
        <taxon>Pseudomonadati</taxon>
        <taxon>Pseudomonadota</taxon>
        <taxon>Gammaproteobacteria</taxon>
        <taxon>Lysobacterales</taxon>
        <taxon>Lysobacteraceae</taxon>
        <taxon>Luteimonas</taxon>
    </lineage>
</organism>
<dbReference type="InterPro" id="IPR029069">
    <property type="entry name" value="HotDog_dom_sf"/>
</dbReference>
<dbReference type="Proteomes" id="UP001160550">
    <property type="component" value="Unassembled WGS sequence"/>
</dbReference>
<dbReference type="CDD" id="cd00586">
    <property type="entry name" value="4HBT"/>
    <property type="match status" value="1"/>
</dbReference>
<dbReference type="PROSITE" id="PS01328">
    <property type="entry name" value="4HBCOA_THIOESTERASE"/>
    <property type="match status" value="1"/>
</dbReference>
<gene>
    <name evidence="4" type="primary">ybgC</name>
    <name evidence="4" type="ORF">QF205_10695</name>
</gene>
<accession>A0ABT6MSX4</accession>
<evidence type="ECO:0000256" key="1">
    <source>
        <dbReference type="ARBA" id="ARBA00005953"/>
    </source>
</evidence>
<keyword evidence="2" id="KW-0378">Hydrolase</keyword>
<dbReference type="InterPro" id="IPR050563">
    <property type="entry name" value="4-hydroxybenzoyl-CoA_TE"/>
</dbReference>
<sequence>MAHAPPPFITERPQLSPSALSDSGRPAFSIPTRVYWEDTDAGGVVYHAQYVAFLERARTEWVRSLGYGQDALRLTHGLVFAVRAMRIDFRKPARLDDALQVTVSLRRCRHASIVFAQSILRDGELLLDAEVRCAALEASTFRPRAIPEALHQELIRLVEPGAQEE</sequence>
<dbReference type="NCBIfam" id="TIGR02799">
    <property type="entry name" value="thio_ybgC"/>
    <property type="match status" value="1"/>
</dbReference>
<evidence type="ECO:0000313" key="4">
    <source>
        <dbReference type="EMBL" id="MDH7453530.1"/>
    </source>
</evidence>
<feature type="region of interest" description="Disordered" evidence="3">
    <location>
        <begin position="1"/>
        <end position="24"/>
    </location>
</feature>
<dbReference type="PANTHER" id="PTHR31793">
    <property type="entry name" value="4-HYDROXYBENZOYL-COA THIOESTERASE FAMILY MEMBER"/>
    <property type="match status" value="1"/>
</dbReference>
<dbReference type="InterPro" id="IPR008272">
    <property type="entry name" value="HB-CoA_thioesterase_AS"/>
</dbReference>
<dbReference type="InterPro" id="IPR014166">
    <property type="entry name" value="Tol-Pal_acyl-CoA_thioesterase"/>
</dbReference>
<dbReference type="Pfam" id="PF13279">
    <property type="entry name" value="4HBT_2"/>
    <property type="match status" value="1"/>
</dbReference>
<keyword evidence="5" id="KW-1185">Reference proteome</keyword>
<reference evidence="4" key="1">
    <citation type="journal article" date="2007" name="Int. J. Syst. Evol. Microbiol.">
        <title>Luteimonas composti sp. nov., a moderately thermophilic bacterium isolated from food waste.</title>
        <authorList>
            <person name="Young C.C."/>
            <person name="Kampfer P."/>
            <person name="Chen W.M."/>
            <person name="Yen W.S."/>
            <person name="Arun A.B."/>
            <person name="Lai W.A."/>
            <person name="Shen F.T."/>
            <person name="Rekha P.D."/>
            <person name="Lin K.Y."/>
            <person name="Chou J.H."/>
        </authorList>
    </citation>
    <scope>NUCLEOTIDE SEQUENCE</scope>
    <source>
        <strain evidence="4">CC-YY355</strain>
    </source>
</reference>
<dbReference type="PANTHER" id="PTHR31793:SF37">
    <property type="entry name" value="ACYL-COA THIOESTER HYDROLASE YBGC"/>
    <property type="match status" value="1"/>
</dbReference>
<proteinExistence type="inferred from homology"/>
<dbReference type="RefSeq" id="WP_280942750.1">
    <property type="nucleotide sequence ID" value="NZ_JARYGX010000021.1"/>
</dbReference>
<evidence type="ECO:0000313" key="5">
    <source>
        <dbReference type="Proteomes" id="UP001160550"/>
    </source>
</evidence>
<evidence type="ECO:0000256" key="2">
    <source>
        <dbReference type="ARBA" id="ARBA00022801"/>
    </source>
</evidence>
<dbReference type="Gene3D" id="3.10.129.10">
    <property type="entry name" value="Hotdog Thioesterase"/>
    <property type="match status" value="1"/>
</dbReference>
<comment type="caution">
    <text evidence="4">The sequence shown here is derived from an EMBL/GenBank/DDBJ whole genome shotgun (WGS) entry which is preliminary data.</text>
</comment>
<dbReference type="InterPro" id="IPR006684">
    <property type="entry name" value="YbgC/YbaW"/>
</dbReference>
<evidence type="ECO:0000256" key="3">
    <source>
        <dbReference type="SAM" id="MobiDB-lite"/>
    </source>
</evidence>
<dbReference type="SUPFAM" id="SSF54637">
    <property type="entry name" value="Thioesterase/thiol ester dehydrase-isomerase"/>
    <property type="match status" value="1"/>
</dbReference>
<name>A0ABT6MSX4_9GAMM</name>
<dbReference type="PIRSF" id="PIRSF003230">
    <property type="entry name" value="YbgC"/>
    <property type="match status" value="1"/>
</dbReference>
<comment type="similarity">
    <text evidence="1">Belongs to the 4-hydroxybenzoyl-CoA thioesterase family.</text>
</comment>
<reference evidence="4" key="2">
    <citation type="submission" date="2023-04" db="EMBL/GenBank/DDBJ databases">
        <authorList>
            <person name="Sun J.-Q."/>
        </authorList>
    </citation>
    <scope>NUCLEOTIDE SEQUENCE</scope>
    <source>
        <strain evidence="4">CC-YY355</strain>
    </source>
</reference>
<protein>
    <submittedName>
        <fullName evidence="4">Tol-pal system-associated acyl-CoA thioesterase</fullName>
    </submittedName>
</protein>
<dbReference type="NCBIfam" id="TIGR00051">
    <property type="entry name" value="YbgC/FadM family acyl-CoA thioesterase"/>
    <property type="match status" value="1"/>
</dbReference>